<dbReference type="Proteomes" id="UP001143304">
    <property type="component" value="Unassembled WGS sequence"/>
</dbReference>
<gene>
    <name evidence="9" type="ORF">EYC82_14625</name>
</gene>
<protein>
    <recommendedName>
        <fullName evidence="4">GDP-mannose pyrophosphatase</fullName>
    </recommendedName>
    <alternativeName>
        <fullName evidence="6">GDP-mannose hydrolase</fullName>
    </alternativeName>
    <alternativeName>
        <fullName evidence="7">GDPMK</fullName>
    </alternativeName>
</protein>
<dbReference type="Gene3D" id="3.90.79.10">
    <property type="entry name" value="Nucleoside Triphosphate Pyrophosphohydrolase"/>
    <property type="match status" value="1"/>
</dbReference>
<evidence type="ECO:0000256" key="6">
    <source>
        <dbReference type="ARBA" id="ARBA00032162"/>
    </source>
</evidence>
<dbReference type="PANTHER" id="PTHR11839">
    <property type="entry name" value="UDP/ADP-SUGAR PYROPHOSPHATASE"/>
    <property type="match status" value="1"/>
</dbReference>
<evidence type="ECO:0000256" key="2">
    <source>
        <dbReference type="ARBA" id="ARBA00001946"/>
    </source>
</evidence>
<evidence type="ECO:0000256" key="7">
    <source>
        <dbReference type="ARBA" id="ARBA00032272"/>
    </source>
</evidence>
<comment type="cofactor">
    <cofactor evidence="2">
        <name>Mg(2+)</name>
        <dbReference type="ChEBI" id="CHEBI:18420"/>
    </cofactor>
</comment>
<reference evidence="9" key="1">
    <citation type="submission" date="2019-02" db="EMBL/GenBank/DDBJ databases">
        <authorList>
            <person name="Li S.-H."/>
        </authorList>
    </citation>
    <scope>NUCLEOTIDE SEQUENCE</scope>
    <source>
        <strain evidence="9">IMCC11814</strain>
    </source>
</reference>
<name>A0ABT3TAW1_9GAMM</name>
<comment type="similarity">
    <text evidence="3">Belongs to the Nudix hydrolase family. NudK subfamily.</text>
</comment>
<dbReference type="RefSeq" id="WP_279250295.1">
    <property type="nucleotide sequence ID" value="NZ_SHNO01000001.1"/>
</dbReference>
<evidence type="ECO:0000256" key="4">
    <source>
        <dbReference type="ARBA" id="ARBA00016377"/>
    </source>
</evidence>
<keyword evidence="10" id="KW-1185">Reference proteome</keyword>
<proteinExistence type="inferred from homology"/>
<dbReference type="EMBL" id="SHNO01000001">
    <property type="protein sequence ID" value="MCX2978599.1"/>
    <property type="molecule type" value="Genomic_DNA"/>
</dbReference>
<dbReference type="InterPro" id="IPR000086">
    <property type="entry name" value="NUDIX_hydrolase_dom"/>
</dbReference>
<evidence type="ECO:0000313" key="10">
    <source>
        <dbReference type="Proteomes" id="UP001143304"/>
    </source>
</evidence>
<organism evidence="9 10">
    <name type="scientific">Candidatus Marimicrobium litorale</name>
    <dbReference type="NCBI Taxonomy" id="2518991"/>
    <lineage>
        <taxon>Bacteria</taxon>
        <taxon>Pseudomonadati</taxon>
        <taxon>Pseudomonadota</taxon>
        <taxon>Gammaproteobacteria</taxon>
        <taxon>Cellvibrionales</taxon>
        <taxon>Halieaceae</taxon>
        <taxon>Marimicrobium</taxon>
    </lineage>
</organism>
<sequence length="186" mass="20994">MIRDWKRQQTTVVQKTRILDLCEVVDVSPYTGKTHNFVLIDSRAWVNMVPITAREEIVMIRQFRHGSQQVTFEIPGGMNDPAESPAEAALRECHEETGYSAKVAHCLGELNPNPALFNNTLHTFYGFVSETTPSEYSSETEKTEVELVPIDALKPLLLGGGIGHALVCATLWRFLYMWEKKELALD</sequence>
<dbReference type="PROSITE" id="PS51462">
    <property type="entry name" value="NUDIX"/>
    <property type="match status" value="1"/>
</dbReference>
<evidence type="ECO:0000256" key="5">
    <source>
        <dbReference type="ARBA" id="ARBA00022801"/>
    </source>
</evidence>
<keyword evidence="5 9" id="KW-0378">Hydrolase</keyword>
<feature type="domain" description="Nudix hydrolase" evidence="8">
    <location>
        <begin position="41"/>
        <end position="181"/>
    </location>
</feature>
<comment type="caution">
    <text evidence="9">The sequence shown here is derived from an EMBL/GenBank/DDBJ whole genome shotgun (WGS) entry which is preliminary data.</text>
</comment>
<dbReference type="InterPro" id="IPR015797">
    <property type="entry name" value="NUDIX_hydrolase-like_dom_sf"/>
</dbReference>
<dbReference type="SUPFAM" id="SSF55811">
    <property type="entry name" value="Nudix"/>
    <property type="match status" value="1"/>
</dbReference>
<dbReference type="GO" id="GO:0016787">
    <property type="term" value="F:hydrolase activity"/>
    <property type="evidence" value="ECO:0007669"/>
    <property type="project" value="UniProtKB-KW"/>
</dbReference>
<comment type="catalytic activity">
    <reaction evidence="1">
        <text>GDP-alpha-D-mannose + H2O = alpha-D-mannose 1-phosphate + GMP + 2 H(+)</text>
        <dbReference type="Rhea" id="RHEA:27978"/>
        <dbReference type="ChEBI" id="CHEBI:15377"/>
        <dbReference type="ChEBI" id="CHEBI:15378"/>
        <dbReference type="ChEBI" id="CHEBI:57527"/>
        <dbReference type="ChEBI" id="CHEBI:58115"/>
        <dbReference type="ChEBI" id="CHEBI:58409"/>
    </reaction>
</comment>
<evidence type="ECO:0000256" key="3">
    <source>
        <dbReference type="ARBA" id="ARBA00007275"/>
    </source>
</evidence>
<dbReference type="CDD" id="cd03424">
    <property type="entry name" value="NUDIX_ADPRase_Nudt5_UGPPase_Nudt14"/>
    <property type="match status" value="1"/>
</dbReference>
<evidence type="ECO:0000256" key="1">
    <source>
        <dbReference type="ARBA" id="ARBA00000847"/>
    </source>
</evidence>
<evidence type="ECO:0000259" key="8">
    <source>
        <dbReference type="PROSITE" id="PS51462"/>
    </source>
</evidence>
<dbReference type="Pfam" id="PF00293">
    <property type="entry name" value="NUDIX"/>
    <property type="match status" value="1"/>
</dbReference>
<dbReference type="PANTHER" id="PTHR11839:SF18">
    <property type="entry name" value="NUDIX HYDROLASE DOMAIN-CONTAINING PROTEIN"/>
    <property type="match status" value="1"/>
</dbReference>
<accession>A0ABT3TAW1</accession>
<evidence type="ECO:0000313" key="9">
    <source>
        <dbReference type="EMBL" id="MCX2978599.1"/>
    </source>
</evidence>